<feature type="compositionally biased region" description="Basic and acidic residues" evidence="1">
    <location>
        <begin position="150"/>
        <end position="159"/>
    </location>
</feature>
<sequence length="360" mass="41330">MHAKSVPNVDNRSPQERDPRLQSTIIICDFEWNGCPEAVALESMSTHVKTCEHKKCKKCGHSVGQTPEDRHTDDVCIKLLLKDSNELNEKLQNLQNNYKSVENDKNLLTKQMKEMKENASEMDVKYRELEAKHQNLKESMDSVSKSNIKQKHESVDSKPVETNTVDKTADEMKTIEDNVKQTAHRLRDTLHVQYILFGTYRTVPKSVELYEDGIQITDIQPNNGNRKFKYDFILQFNDMQRLAICTDPSLPLLCIKPVEDYNRMVQKGLHLGSNSPNGLRFDINSYDTSEQNIVIVLKERISDEFVVLLSDQLKRLNRRCNCHLIGLADAQVVVSTNVSEPQTTRTSIDNIIESVVSEHW</sequence>
<evidence type="ECO:0000256" key="1">
    <source>
        <dbReference type="SAM" id="MobiDB-lite"/>
    </source>
</evidence>
<organism evidence="2">
    <name type="scientific">Oppiella nova</name>
    <dbReference type="NCBI Taxonomy" id="334625"/>
    <lineage>
        <taxon>Eukaryota</taxon>
        <taxon>Metazoa</taxon>
        <taxon>Ecdysozoa</taxon>
        <taxon>Arthropoda</taxon>
        <taxon>Chelicerata</taxon>
        <taxon>Arachnida</taxon>
        <taxon>Acari</taxon>
        <taxon>Acariformes</taxon>
        <taxon>Sarcoptiformes</taxon>
        <taxon>Oribatida</taxon>
        <taxon>Brachypylina</taxon>
        <taxon>Oppioidea</taxon>
        <taxon>Oppiidae</taxon>
        <taxon>Oppiella</taxon>
    </lineage>
</organism>
<protein>
    <submittedName>
        <fullName evidence="2">Uncharacterized protein</fullName>
    </submittedName>
</protein>
<proteinExistence type="predicted"/>
<name>A0A7R9M9R2_9ACAR</name>
<reference evidence="2" key="1">
    <citation type="submission" date="2020-11" db="EMBL/GenBank/DDBJ databases">
        <authorList>
            <person name="Tran Van P."/>
        </authorList>
    </citation>
    <scope>NUCLEOTIDE SEQUENCE</scope>
</reference>
<dbReference type="EMBL" id="CAJPVJ010008710">
    <property type="protein sequence ID" value="CAG2172098.1"/>
    <property type="molecule type" value="Genomic_DNA"/>
</dbReference>
<dbReference type="AlphaFoldDB" id="A0A7R9M9R2"/>
<accession>A0A7R9M9R2</accession>
<gene>
    <name evidence="2" type="ORF">ONB1V03_LOCUS11556</name>
</gene>
<feature type="region of interest" description="Disordered" evidence="1">
    <location>
        <begin position="137"/>
        <end position="162"/>
    </location>
</feature>
<evidence type="ECO:0000313" key="2">
    <source>
        <dbReference type="EMBL" id="CAD7654911.1"/>
    </source>
</evidence>
<evidence type="ECO:0000313" key="3">
    <source>
        <dbReference type="Proteomes" id="UP000728032"/>
    </source>
</evidence>
<keyword evidence="3" id="KW-1185">Reference proteome</keyword>
<dbReference type="EMBL" id="OC923535">
    <property type="protein sequence ID" value="CAD7654911.1"/>
    <property type="molecule type" value="Genomic_DNA"/>
</dbReference>
<dbReference type="OrthoDB" id="6533770at2759"/>
<dbReference type="Proteomes" id="UP000728032">
    <property type="component" value="Unassembled WGS sequence"/>
</dbReference>